<accession>A0A2P8GM65</accession>
<name>A0A2P8GM65_9BACT</name>
<evidence type="ECO:0000313" key="2">
    <source>
        <dbReference type="Proteomes" id="UP000240978"/>
    </source>
</evidence>
<comment type="caution">
    <text evidence="1">The sequence shown here is derived from an EMBL/GenBank/DDBJ whole genome shotgun (WGS) entry which is preliminary data.</text>
</comment>
<keyword evidence="2" id="KW-1185">Reference proteome</keyword>
<sequence length="1080" mass="120097">MIINISTPYPVFKKGQQLKSSSLTGIVNFSGQEDQDTRTYLEGSGIFYGLDVVVDAAAGTVRLKPGTAVTSDGQLFSLEDEIIYKGISKTPEGKNFDVPLLDRTATVMVLSNAEENHNELIYRLSGINPDNPKGDEDTTPYLIVLIVRSDESTEDSCLYGFENSESKKTLEVEAALIPKSFFTQTELDAWFINDATDAGENDPIINRFGYTPSEGGAHISFEHFTSWSAVSTGFDEVCAAAEPLIGTAFKSVYELVKEKLGLDPANPFNTLADDLGKLRTAVKSSGGKKFPWLYDYYRDLVATYEEFVATDLFSYLSLMPKKSRFRGYIALHSIRTMSLSGQEAINYRMGLYRPPFADLSIDSLEKPQVLLARLKYLADVTHTRFNDANFPSSVVGFTPDAGINKVLSERAIPFYYKNPTELSASWNAAATRNRRTFNIPGITDEKDRKFLLANMDGYDFFRIKGHTGQTVQATQDAIADLRRDLHLPFDIKVVYLGEDEDMDQLIRERSAEFSDLTVMLEKIVNDIRCARTCSDNFEEVIFGREFDRNDIGDMFEALVTLFGKPPIADLDKKLTEICSREGACNDKDKTCCRAHLTSLYAVCVEYVRRKGELTGSLLFHRFAEEHPGLEHNGGVPKGGTLVLVCAKTNIASLSEEDKSTLVNLMLSSKDEEKAAAMSLAKELEGYEVVADFCLPYICCSGKPAINLILQESPPVARFSIIKQEDTSEGEAVAISLKNQSLRADAYHWELFDYKGTFITDKDTTNLSEVVEFELERKRGVVFTVILTASREGMESQFSKEITICPLGDVKLTSNGKVTVDWDISSTDEIGVEATPYGGAFSLILQQNDNQEPIDPLNFDVTWKEDKKHATLKLEDPQVGIYFLDYTFEDVQDCKDSSARLTISAFLPASKTPAADTDTTADPNANARSIVSNDGAAFNKRFLGYRDDVNKMAKEDETLKEDSRWTDTKSFLLASGAPEVLHVGYEKLQTTLQTGFTKLKAAQKTQVIKLLVYATAYYVDRLIAESPEKVPAIARKLVKTAAESITTQRDGLAQWQQVWNTTGIVTAENEKTVNTYKGLIA</sequence>
<gene>
    <name evidence="1" type="ORF">CLV42_102631</name>
</gene>
<dbReference type="EMBL" id="PYGK01000002">
    <property type="protein sequence ID" value="PSL35057.1"/>
    <property type="molecule type" value="Genomic_DNA"/>
</dbReference>
<dbReference type="OrthoDB" id="596204at2"/>
<evidence type="ECO:0000313" key="1">
    <source>
        <dbReference type="EMBL" id="PSL35057.1"/>
    </source>
</evidence>
<proteinExistence type="predicted"/>
<reference evidence="1 2" key="1">
    <citation type="submission" date="2018-03" db="EMBL/GenBank/DDBJ databases">
        <title>Genomic Encyclopedia of Archaeal and Bacterial Type Strains, Phase II (KMG-II): from individual species to whole genera.</title>
        <authorList>
            <person name="Goeker M."/>
        </authorList>
    </citation>
    <scope>NUCLEOTIDE SEQUENCE [LARGE SCALE GENOMIC DNA]</scope>
    <source>
        <strain evidence="1 2">DSM 18107</strain>
    </source>
</reference>
<protein>
    <submittedName>
        <fullName evidence="1">Uncharacterized protein</fullName>
    </submittedName>
</protein>
<organism evidence="1 2">
    <name type="scientific">Chitinophaga ginsengisoli</name>
    <dbReference type="NCBI Taxonomy" id="363837"/>
    <lineage>
        <taxon>Bacteria</taxon>
        <taxon>Pseudomonadati</taxon>
        <taxon>Bacteroidota</taxon>
        <taxon>Chitinophagia</taxon>
        <taxon>Chitinophagales</taxon>
        <taxon>Chitinophagaceae</taxon>
        <taxon>Chitinophaga</taxon>
    </lineage>
</organism>
<dbReference type="RefSeq" id="WP_106601298.1">
    <property type="nucleotide sequence ID" value="NZ_PYGK01000002.1"/>
</dbReference>
<dbReference type="Proteomes" id="UP000240978">
    <property type="component" value="Unassembled WGS sequence"/>
</dbReference>
<dbReference type="AlphaFoldDB" id="A0A2P8GM65"/>